<organism evidence="1 2">
    <name type="scientific">Araneus ventricosus</name>
    <name type="common">Orbweaver spider</name>
    <name type="synonym">Epeira ventricosa</name>
    <dbReference type="NCBI Taxonomy" id="182803"/>
    <lineage>
        <taxon>Eukaryota</taxon>
        <taxon>Metazoa</taxon>
        <taxon>Ecdysozoa</taxon>
        <taxon>Arthropoda</taxon>
        <taxon>Chelicerata</taxon>
        <taxon>Arachnida</taxon>
        <taxon>Araneae</taxon>
        <taxon>Araneomorphae</taxon>
        <taxon>Entelegynae</taxon>
        <taxon>Araneoidea</taxon>
        <taxon>Araneidae</taxon>
        <taxon>Araneus</taxon>
    </lineage>
</organism>
<accession>A0A4Y2MQN9</accession>
<protein>
    <submittedName>
        <fullName evidence="1">Retrovirus-related Pol polyprotein from transposon TNT 1-94</fullName>
    </submittedName>
</protein>
<dbReference type="CDD" id="cd09272">
    <property type="entry name" value="RNase_HI_RT_Ty1"/>
    <property type="match status" value="1"/>
</dbReference>
<dbReference type="PANTHER" id="PTHR11439:SF483">
    <property type="entry name" value="PEPTIDE SYNTHASE GLIP-LIKE, PUTATIVE (AFU_ORTHOLOGUE AFUA_3G12920)-RELATED"/>
    <property type="match status" value="1"/>
</dbReference>
<name>A0A4Y2MQN9_ARAVE</name>
<keyword evidence="2" id="KW-1185">Reference proteome</keyword>
<sequence length="122" mass="13720">MRYLRGTTETTLNYSRKHGDAVIGYCDSNYGGDIADRRSTTEYVFTIGGGSVSWCSKRQPTFETSTTEIEYMALSAAAKETIWLNKIVTDIGLSHIKTIPVHCDNNGAIKQKQYVPWPEQTY</sequence>
<dbReference type="EMBL" id="BGPR01124068">
    <property type="protein sequence ID" value="GBN28660.1"/>
    <property type="molecule type" value="Genomic_DNA"/>
</dbReference>
<reference evidence="1 2" key="1">
    <citation type="journal article" date="2019" name="Sci. Rep.">
        <title>Orb-weaving spider Araneus ventricosus genome elucidates the spidroin gene catalogue.</title>
        <authorList>
            <person name="Kono N."/>
            <person name="Nakamura H."/>
            <person name="Ohtoshi R."/>
            <person name="Moran D.A.P."/>
            <person name="Shinohara A."/>
            <person name="Yoshida Y."/>
            <person name="Fujiwara M."/>
            <person name="Mori M."/>
            <person name="Tomita M."/>
            <person name="Arakawa K."/>
        </authorList>
    </citation>
    <scope>NUCLEOTIDE SEQUENCE [LARGE SCALE GENOMIC DNA]</scope>
</reference>
<dbReference type="AlphaFoldDB" id="A0A4Y2MQN9"/>
<gene>
    <name evidence="1" type="primary">POLX_539</name>
    <name evidence="1" type="ORF">AVEN_7318_1</name>
</gene>
<dbReference type="Proteomes" id="UP000499080">
    <property type="component" value="Unassembled WGS sequence"/>
</dbReference>
<proteinExistence type="predicted"/>
<dbReference type="PANTHER" id="PTHR11439">
    <property type="entry name" value="GAG-POL-RELATED RETROTRANSPOSON"/>
    <property type="match status" value="1"/>
</dbReference>
<evidence type="ECO:0000313" key="2">
    <source>
        <dbReference type="Proteomes" id="UP000499080"/>
    </source>
</evidence>
<comment type="caution">
    <text evidence="1">The sequence shown here is derived from an EMBL/GenBank/DDBJ whole genome shotgun (WGS) entry which is preliminary data.</text>
</comment>
<evidence type="ECO:0000313" key="1">
    <source>
        <dbReference type="EMBL" id="GBN28660.1"/>
    </source>
</evidence>
<dbReference type="OrthoDB" id="430476at2759"/>